<dbReference type="AlphaFoldDB" id="A0A078KD57"/>
<reference evidence="4 5" key="1">
    <citation type="journal article" date="2014" name="BMC Biol.">
        <title>A comprehensive evaluation of rodent malaria parasite genomes and gene expression.</title>
        <authorList>
            <person name="Otto T.D."/>
            <person name="Bohme U."/>
            <person name="Jackson A.P."/>
            <person name="Hunt M."/>
            <person name="Franke-Fayard B."/>
            <person name="Hoeijmakers W.A."/>
            <person name="Religa A.A."/>
            <person name="Robertson L."/>
            <person name="Sanders M."/>
            <person name="Ogun S.A."/>
            <person name="Cunningham D."/>
            <person name="Erhart A."/>
            <person name="Billker O."/>
            <person name="Khan S.M."/>
            <person name="Stunnenberg H.G."/>
            <person name="Langhorne J."/>
            <person name="Holder A.A."/>
            <person name="Waters A.P."/>
            <person name="Newbold C.I."/>
            <person name="Pain A."/>
            <person name="Berriman M."/>
            <person name="Janse C.J."/>
        </authorList>
    </citation>
    <scope>NUCLEOTIDE SEQUENCE [LARGE SCALE GENOMIC DNA]</scope>
    <source>
        <strain evidence="3 4">17X</strain>
        <strain evidence="2 5">YM</strain>
    </source>
</reference>
<organism evidence="3 4">
    <name type="scientific">Plasmodium yoelii</name>
    <dbReference type="NCBI Taxonomy" id="5861"/>
    <lineage>
        <taxon>Eukaryota</taxon>
        <taxon>Sar</taxon>
        <taxon>Alveolata</taxon>
        <taxon>Apicomplexa</taxon>
        <taxon>Aconoidasida</taxon>
        <taxon>Haemosporida</taxon>
        <taxon>Plasmodiidae</taxon>
        <taxon>Plasmodium</taxon>
        <taxon>Plasmodium (Vinckeia)</taxon>
    </lineage>
</organism>
<dbReference type="GeneID" id="3789337"/>
<reference evidence="2" key="3">
    <citation type="submission" date="2014-05" db="EMBL/GenBank/DDBJ databases">
        <authorList>
            <person name="Aslett A.Martin."/>
            <person name="De Silva Nishadi"/>
        </authorList>
    </citation>
    <scope>NUCLEOTIDE SEQUENCE</scope>
    <source>
        <strain evidence="2">YM</strain>
    </source>
</reference>
<dbReference type="RefSeq" id="XP_022813425.1">
    <property type="nucleotide sequence ID" value="XM_022956380.1"/>
</dbReference>
<dbReference type="VEuPathDB" id="PlasmoDB:PYYM_1042900"/>
<evidence type="ECO:0000256" key="1">
    <source>
        <dbReference type="SAM" id="Phobius"/>
    </source>
</evidence>
<dbReference type="EMBL" id="LK934638">
    <property type="protein sequence ID" value="CDU85262.1"/>
    <property type="molecule type" value="Genomic_DNA"/>
</dbReference>
<keyword evidence="1" id="KW-0812">Transmembrane</keyword>
<reference evidence="3" key="2">
    <citation type="submission" date="2014-05" db="EMBL/GenBank/DDBJ databases">
        <authorList>
            <person name="Aslett M.A."/>
            <person name="De Silva N."/>
        </authorList>
    </citation>
    <scope>NUCLEOTIDE SEQUENCE</scope>
    <source>
        <strain evidence="3">17X</strain>
    </source>
</reference>
<dbReference type="Proteomes" id="UP000072874">
    <property type="component" value="Chromosome 10"/>
</dbReference>
<name>A0A078KD57_PLAYE</name>
<evidence type="ECO:0000313" key="5">
    <source>
        <dbReference type="Proteomes" id="UP000072904"/>
    </source>
</evidence>
<reference evidence="3" key="4">
    <citation type="submission" date="2019-05" db="EMBL/GenBank/DDBJ databases">
        <authorList>
            <consortium name="Pathogen Informatics"/>
        </authorList>
    </citation>
    <scope>NUCLEOTIDE SEQUENCE</scope>
    <source>
        <strain evidence="3">17X</strain>
    </source>
</reference>
<dbReference type="NCBIfam" id="TIGR01590">
    <property type="entry name" value="yir-bir-cir_Pla"/>
    <property type="match status" value="1"/>
</dbReference>
<feature type="transmembrane region" description="Helical" evidence="1">
    <location>
        <begin position="274"/>
        <end position="292"/>
    </location>
</feature>
<dbReference type="InterPro" id="IPR006477">
    <property type="entry name" value="Yir_bir_cir"/>
</dbReference>
<keyword evidence="1" id="KW-0472">Membrane</keyword>
<proteinExistence type="predicted"/>
<dbReference type="VEuPathDB" id="PlasmoDB:PY03809"/>
<dbReference type="Pfam" id="PF06022">
    <property type="entry name" value="Cir_Bir_Yir"/>
    <property type="match status" value="1"/>
</dbReference>
<dbReference type="Proteomes" id="UP000072904">
    <property type="component" value="Chromosome 10"/>
</dbReference>
<evidence type="ECO:0000313" key="2">
    <source>
        <dbReference type="EMBL" id="CDU85262.1"/>
    </source>
</evidence>
<dbReference type="OrthoDB" id="373278at2759"/>
<dbReference type="VEuPathDB" id="PlasmoDB:PY17X_1043300"/>
<protein>
    <submittedName>
        <fullName evidence="3">YIR protein</fullName>
    </submittedName>
</protein>
<accession>A0A078KD57</accession>
<evidence type="ECO:0000313" key="3">
    <source>
        <dbReference type="EMBL" id="VTZ79157.1"/>
    </source>
</evidence>
<gene>
    <name evidence="3" type="ORF">PY17X_1043300</name>
    <name evidence="2" type="ORF">PYYM_1042900</name>
</gene>
<sequence>MAISNVCNKFDTLRKLFPDELDGSGEYDFKVGMFKSYCPKEQCNNDIDKINAGCLWLFYDFFGKPGTSVDNNTYKDDLVCIMIWLSYILNLKPPDKIVTLKDFYSSHIENNTEYTNRNVNDRTYGTYKNIIDAIKEYMDIDINNMSKFYELLKLLCKMNTAYKNDNISDFSDNTNKFVNKYKNLFNGINNDSNSYDKVLLVLSKYYNNFENGRSNKTQMKRPSLPTEKTPPKVKLEGSIATKTTESSSEIHKSDIEATPSYDTTLSDSSLVNKLVLVLSPLVAIPIFLGISYKYSLFGFRKRSQKQHLRKKLKK</sequence>
<dbReference type="EMBL" id="LM993664">
    <property type="protein sequence ID" value="VTZ79157.1"/>
    <property type="molecule type" value="Genomic_DNA"/>
</dbReference>
<dbReference type="VEuPathDB" id="PlasmoDB:Py17XNL_001002469"/>
<keyword evidence="1" id="KW-1133">Transmembrane helix</keyword>
<evidence type="ECO:0000313" key="4">
    <source>
        <dbReference type="Proteomes" id="UP000072874"/>
    </source>
</evidence>
<dbReference type="KEGG" id="pyo:PY17X_1043300"/>